<dbReference type="PIRSF" id="PIRSF012535">
    <property type="entry name" value="UCP012535"/>
    <property type="match status" value="1"/>
</dbReference>
<feature type="domain" description="Bacillithiol biosynthesis BshC C-terminal coiled-coil" evidence="4">
    <location>
        <begin position="377"/>
        <end position="531"/>
    </location>
</feature>
<keyword evidence="1 2" id="KW-0436">Ligase</keyword>
<dbReference type="InterPro" id="IPR055398">
    <property type="entry name" value="Rossmann-like_BshC"/>
</dbReference>
<evidence type="ECO:0000259" key="3">
    <source>
        <dbReference type="Pfam" id="PF10079"/>
    </source>
</evidence>
<dbReference type="NCBIfam" id="TIGR03998">
    <property type="entry name" value="thiol_BshC"/>
    <property type="match status" value="1"/>
</dbReference>
<dbReference type="EC" id="6.-.-.-" evidence="2"/>
<comment type="similarity">
    <text evidence="2">Belongs to the BshC family.</text>
</comment>
<dbReference type="EMBL" id="JBHUHZ010000001">
    <property type="protein sequence ID" value="MFD2160842.1"/>
    <property type="molecule type" value="Genomic_DNA"/>
</dbReference>
<proteinExistence type="inferred from homology"/>
<name>A0ABW4ZGW5_9SPHI</name>
<evidence type="ECO:0000313" key="5">
    <source>
        <dbReference type="EMBL" id="MFD2160842.1"/>
    </source>
</evidence>
<dbReference type="Pfam" id="PF24850">
    <property type="entry name" value="CC_BshC"/>
    <property type="match status" value="1"/>
</dbReference>
<accession>A0ABW4ZGW5</accession>
<evidence type="ECO:0000313" key="6">
    <source>
        <dbReference type="Proteomes" id="UP001597387"/>
    </source>
</evidence>
<dbReference type="InterPro" id="IPR055399">
    <property type="entry name" value="CC_BshC"/>
</dbReference>
<organism evidence="5 6">
    <name type="scientific">Paradesertivirga mongoliensis</name>
    <dbReference type="NCBI Taxonomy" id="2100740"/>
    <lineage>
        <taxon>Bacteria</taxon>
        <taxon>Pseudomonadati</taxon>
        <taxon>Bacteroidota</taxon>
        <taxon>Sphingobacteriia</taxon>
        <taxon>Sphingobacteriales</taxon>
        <taxon>Sphingobacteriaceae</taxon>
        <taxon>Paradesertivirga</taxon>
    </lineage>
</organism>
<feature type="domain" description="Bacillithiol biosynthesis BshC N-terminal Rossmann-like" evidence="3">
    <location>
        <begin position="1"/>
        <end position="374"/>
    </location>
</feature>
<evidence type="ECO:0000259" key="4">
    <source>
        <dbReference type="Pfam" id="PF24850"/>
    </source>
</evidence>
<dbReference type="RefSeq" id="WP_255902177.1">
    <property type="nucleotide sequence ID" value="NZ_JAFMZO010000002.1"/>
</dbReference>
<protein>
    <recommendedName>
        <fullName evidence="2">Putative cysteine ligase BshC</fullName>
        <ecNumber evidence="2">6.-.-.-</ecNumber>
    </recommendedName>
</protein>
<evidence type="ECO:0000256" key="1">
    <source>
        <dbReference type="ARBA" id="ARBA00022598"/>
    </source>
</evidence>
<gene>
    <name evidence="2 5" type="primary">bshC</name>
    <name evidence="5" type="ORF">ACFSJU_00415</name>
</gene>
<reference evidence="6" key="1">
    <citation type="journal article" date="2019" name="Int. J. Syst. Evol. Microbiol.">
        <title>The Global Catalogue of Microorganisms (GCM) 10K type strain sequencing project: providing services to taxonomists for standard genome sequencing and annotation.</title>
        <authorList>
            <consortium name="The Broad Institute Genomics Platform"/>
            <consortium name="The Broad Institute Genome Sequencing Center for Infectious Disease"/>
            <person name="Wu L."/>
            <person name="Ma J."/>
        </authorList>
    </citation>
    <scope>NUCLEOTIDE SEQUENCE [LARGE SCALE GENOMIC DNA]</scope>
    <source>
        <strain evidence="6">KCTC 42217</strain>
    </source>
</reference>
<dbReference type="HAMAP" id="MF_01867">
    <property type="entry name" value="BshC"/>
    <property type="match status" value="1"/>
</dbReference>
<comment type="caution">
    <text evidence="5">The sequence shown here is derived from an EMBL/GenBank/DDBJ whole genome shotgun (WGS) entry which is preliminary data.</text>
</comment>
<dbReference type="InterPro" id="IPR011199">
    <property type="entry name" value="Bacillithiol_biosynth_BshC"/>
</dbReference>
<keyword evidence="2" id="KW-0175">Coiled coil</keyword>
<dbReference type="Proteomes" id="UP001597387">
    <property type="component" value="Unassembled WGS sequence"/>
</dbReference>
<keyword evidence="6" id="KW-1185">Reference proteome</keyword>
<evidence type="ECO:0000256" key="2">
    <source>
        <dbReference type="HAMAP-Rule" id="MF_01867"/>
    </source>
</evidence>
<feature type="coiled-coil region" evidence="2">
    <location>
        <begin position="445"/>
        <end position="487"/>
    </location>
</feature>
<dbReference type="Pfam" id="PF10079">
    <property type="entry name" value="Rossmann-like_BshC"/>
    <property type="match status" value="1"/>
</dbReference>
<sequence length="534" mass="61495">MKATYIDYGETNSFSDTLLSYLSHDSKLEPYISCWPDPDSFGRLLAEKEPLVSRDVLARTLKDQYSDPRYHNTQSNKVFDNIDSLSKPTTYTITTGHQLNIFTGPLYFIYKIVTAINLADQLKDKYPDKNFVPVYWMATEDHDFAEINHTRLHGKKFSWDEKVSGATGRIDPSSIEATLKAYQSALGISENSEKLASILREAYLCHNTLADATRFLVHKLFSKYGLVVIDADNTDLKKQFIPYIKGDVVEQKSFAAINKTSKELEDAGFHTQIHAREINFFYLKDKLRERIIFEDGKWQVLNTSISFNKDEIISEIEQFPERFSPNVVMRPLYQEVILPNLAYVGGGAEIIYWLQLKQNFEQFGISFPILVPRNSALIAGPSFSTKLDRLKLTIKDIFKAPATIQKEWVLANSEHQLSLKEEYLEFDIVFEKLKSRASRIDTTLAPSTEAIKARLEKALSNLEQKLIKAEKRNHQDALSQIEHLREKYFPGKSLQERTENFGLLYTQYGDLFIESLIQHFKPLDFKFTILEPCL</sequence>